<keyword evidence="1" id="KW-0732">Signal</keyword>
<dbReference type="PATRIC" id="fig|1347342.6.peg.3437"/>
<evidence type="ECO:0000313" key="3">
    <source>
        <dbReference type="Proteomes" id="UP000016160"/>
    </source>
</evidence>
<reference evidence="2 3" key="1">
    <citation type="journal article" date="2013" name="Appl. Environ. Microbiol.">
        <title>The genome of the alga-associated marine flavobacterium Formosa agariphila KMM 3901T reveals a broad potential for degradation of algal polysaccharides.</title>
        <authorList>
            <person name="Mann A.J."/>
            <person name="Hahnke R.L."/>
            <person name="Huang S."/>
            <person name="Werner J."/>
            <person name="Xing P."/>
            <person name="Barbeyron T."/>
            <person name="Huettel B."/>
            <person name="Stueber K."/>
            <person name="Reinhardt R."/>
            <person name="Harder J."/>
            <person name="Gloeckner F.O."/>
            <person name="Amann R.I."/>
            <person name="Teeling H."/>
        </authorList>
    </citation>
    <scope>NUCLEOTIDE SEQUENCE [LARGE SCALE GENOMIC DNA]</scope>
    <source>
        <strain evidence="3">DSM 15362 / KCTC 12365 / LMG 23005 / KMM 3901</strain>
    </source>
</reference>
<organism evidence="2 3">
    <name type="scientific">Formosa agariphila (strain DSM 15362 / KCTC 12365 / LMG 23005 / KMM 3901 / M-2Alg 35-1)</name>
    <dbReference type="NCBI Taxonomy" id="1347342"/>
    <lineage>
        <taxon>Bacteria</taxon>
        <taxon>Pseudomonadati</taxon>
        <taxon>Bacteroidota</taxon>
        <taxon>Flavobacteriia</taxon>
        <taxon>Flavobacteriales</taxon>
        <taxon>Flavobacteriaceae</taxon>
        <taxon>Formosa</taxon>
    </lineage>
</organism>
<keyword evidence="3" id="KW-1185">Reference proteome</keyword>
<evidence type="ECO:0000256" key="1">
    <source>
        <dbReference type="SAM" id="SignalP"/>
    </source>
</evidence>
<evidence type="ECO:0000313" key="2">
    <source>
        <dbReference type="EMBL" id="CDF81121.1"/>
    </source>
</evidence>
<dbReference type="STRING" id="1347342.BN863_34090"/>
<dbReference type="eggNOG" id="ENOG5032SAR">
    <property type="taxonomic scope" value="Bacteria"/>
</dbReference>
<feature type="chain" id="PRO_5004591075" evidence="1">
    <location>
        <begin position="20"/>
        <end position="202"/>
    </location>
</feature>
<name>T2KRN1_FORAG</name>
<dbReference type="AlphaFoldDB" id="T2KRN1"/>
<dbReference type="RefSeq" id="WP_038532632.1">
    <property type="nucleotide sequence ID" value="NZ_HG315671.1"/>
</dbReference>
<proteinExistence type="predicted"/>
<dbReference type="HOGENOM" id="CLU_115346_0_0_10"/>
<dbReference type="Proteomes" id="UP000016160">
    <property type="component" value="Chromosome"/>
</dbReference>
<accession>T2KRN1</accession>
<feature type="signal peptide" evidence="1">
    <location>
        <begin position="1"/>
        <end position="19"/>
    </location>
</feature>
<dbReference type="OrthoDB" id="1122048at2"/>
<dbReference type="EMBL" id="HG315671">
    <property type="protein sequence ID" value="CDF81121.1"/>
    <property type="molecule type" value="Genomic_DNA"/>
</dbReference>
<gene>
    <name evidence="2" type="ORF">BN863_34090</name>
</gene>
<protein>
    <submittedName>
        <fullName evidence="2">Uncharacterized protein</fullName>
    </submittedName>
</protein>
<sequence>MNKIITLSICLLVITSSFASNFSDLTFSKDGDKSKMEITLTLKDVKAGQKLSIKDEKGVFLFNKTIIESGVFYNRFDLSALPNGTYHFEHEKEHYVKHIPFTVFNGEVDFDSAKATVVYKPSLRVKNNILYLSKLDLNKDVVGVEIYYTPTTDKNYRLLHSEDIKDTVKIERTYRLSGQHKGNYKVVVNANNGETYVEYFKI</sequence>